<proteinExistence type="evidence at transcript level"/>
<dbReference type="SUPFAM" id="SSF51197">
    <property type="entry name" value="Clavaminate synthase-like"/>
    <property type="match status" value="1"/>
</dbReference>
<dbReference type="InterPro" id="IPR026992">
    <property type="entry name" value="DIOX_N"/>
</dbReference>
<dbReference type="PROSITE" id="PS51471">
    <property type="entry name" value="FE2OG_OXY"/>
    <property type="match status" value="1"/>
</dbReference>
<keyword evidence="2" id="KW-0732">Signal</keyword>
<name>A0A0A0RZK1_9METZ</name>
<dbReference type="Gene3D" id="2.60.120.330">
    <property type="entry name" value="B-lactam Antibiotic, Isopenicillin N Synthase, Chain"/>
    <property type="match status" value="1"/>
</dbReference>
<evidence type="ECO:0000259" key="3">
    <source>
        <dbReference type="PROSITE" id="PS51471"/>
    </source>
</evidence>
<keyword evidence="1" id="KW-0479">Metal-binding</keyword>
<dbReference type="InterPro" id="IPR050231">
    <property type="entry name" value="Iron_ascorbate_oxido_reductase"/>
</dbReference>
<evidence type="ECO:0000256" key="1">
    <source>
        <dbReference type="RuleBase" id="RU003682"/>
    </source>
</evidence>
<evidence type="ECO:0000256" key="2">
    <source>
        <dbReference type="SAM" id="SignalP"/>
    </source>
</evidence>
<sequence length="361" mass="41142">MLRSVALLLVLGSASAFLPTLIEKLWTEDSAEGFSGVARIPFKDLLSGNVYVDPFILQSMKKFGFFYVVDVPEYNATVELDYLKRFFELPEEQKDDLAIKKHNAANPNAYRGFCPGVDDVDSTLQFKDVFNIGPHETRGQRGDASKKSPLENMRYEVQEPNVWPETGNFTFDAGFKTTFQAGFEIRRNIGRAFVKSVARALNMPKLPELFVDDEFSAMGLRRYLQRNEINSNMYSDYDNVLLRELEHVDSTVTVLSTFNNGGLQMLHNNKYQEAPVTGDNAFIVNIGKLVDDIIDNHLTNVRHRVAEVNFTRYSITYFLGPQFDAPIDKSMTGEPTEAGRKYSIFGEWVRDYLGAIELFYY</sequence>
<dbReference type="Pfam" id="PF14226">
    <property type="entry name" value="DIOX_N"/>
    <property type="match status" value="1"/>
</dbReference>
<dbReference type="InterPro" id="IPR005123">
    <property type="entry name" value="Oxoglu/Fe-dep_dioxygenase_dom"/>
</dbReference>
<dbReference type="EMBL" id="KM233773">
    <property type="protein sequence ID" value="AIW06423.1"/>
    <property type="molecule type" value="mRNA"/>
</dbReference>
<keyword evidence="1" id="KW-0408">Iron</keyword>
<organism evidence="4">
    <name type="scientific">Euplokamis dunlapae</name>
    <dbReference type="NCBI Taxonomy" id="1403701"/>
    <lineage>
        <taxon>Eukaryota</taxon>
        <taxon>Metazoa</taxon>
        <taxon>Ctenophora</taxon>
        <taxon>Tentaculata</taxon>
        <taxon>Cydippida</taxon>
        <taxon>Euplokamidae</taxon>
        <taxon>Euplokamis</taxon>
    </lineage>
</organism>
<dbReference type="GO" id="GO:0046872">
    <property type="term" value="F:metal ion binding"/>
    <property type="evidence" value="ECO:0007669"/>
    <property type="project" value="UniProtKB-KW"/>
</dbReference>
<dbReference type="AlphaFoldDB" id="A0A0A0RZK1"/>
<accession>A0A0A0RZK1</accession>
<dbReference type="Pfam" id="PF03171">
    <property type="entry name" value="2OG-FeII_Oxy"/>
    <property type="match status" value="1"/>
</dbReference>
<feature type="domain" description="Fe2OG dioxygenase" evidence="3">
    <location>
        <begin position="214"/>
        <end position="321"/>
    </location>
</feature>
<dbReference type="GO" id="GO:0016491">
    <property type="term" value="F:oxidoreductase activity"/>
    <property type="evidence" value="ECO:0007669"/>
    <property type="project" value="UniProtKB-KW"/>
</dbReference>
<keyword evidence="1" id="KW-0560">Oxidoreductase</keyword>
<dbReference type="PRINTS" id="PR00682">
    <property type="entry name" value="IPNSYNTHASE"/>
</dbReference>
<dbReference type="InterPro" id="IPR027443">
    <property type="entry name" value="IPNS-like_sf"/>
</dbReference>
<reference evidence="4" key="1">
    <citation type="journal article" date="2015" name="PLoS ONE">
        <title>Occurrence of Isopenicillin-N-Synthase Homologs in Bioluminescent Ctenophores and Implications for Coelenterazine Biosynthesis.</title>
        <authorList>
            <person name="Francis W.R."/>
            <person name="Shaner N.C."/>
            <person name="Christianson L.M."/>
            <person name="Powers M.L."/>
            <person name="Haddock S.H."/>
        </authorList>
    </citation>
    <scope>NUCLEOTIDE SEQUENCE</scope>
</reference>
<dbReference type="PANTHER" id="PTHR47990">
    <property type="entry name" value="2-OXOGLUTARATE (2OG) AND FE(II)-DEPENDENT OXYGENASE SUPERFAMILY PROTEIN-RELATED"/>
    <property type="match status" value="1"/>
</dbReference>
<evidence type="ECO:0000313" key="4">
    <source>
        <dbReference type="EMBL" id="AIW06423.1"/>
    </source>
</evidence>
<dbReference type="InterPro" id="IPR044861">
    <property type="entry name" value="IPNS-like_FE2OG_OXY"/>
</dbReference>
<comment type="similarity">
    <text evidence="1">Belongs to the iron/ascorbate-dependent oxidoreductase family.</text>
</comment>
<protein>
    <submittedName>
        <fullName evidence="4">Putative isopenicillin-n-synthase</fullName>
    </submittedName>
</protein>
<feature type="chain" id="PRO_5001976789" evidence="2">
    <location>
        <begin position="17"/>
        <end position="361"/>
    </location>
</feature>
<feature type="signal peptide" evidence="2">
    <location>
        <begin position="1"/>
        <end position="16"/>
    </location>
</feature>